<keyword evidence="6 9" id="KW-0812">Transmembrane</keyword>
<dbReference type="AlphaFoldDB" id="A0A3B0RKG2"/>
<protein>
    <submittedName>
        <fullName evidence="10">Adenosylcobinamide-phosphate synthase</fullName>
        <ecNumber evidence="10">6.3.1.10</ecNumber>
    </submittedName>
</protein>
<dbReference type="GO" id="GO:0009236">
    <property type="term" value="P:cobalamin biosynthetic process"/>
    <property type="evidence" value="ECO:0007669"/>
    <property type="project" value="UniProtKB-UniPathway"/>
</dbReference>
<feature type="transmembrane region" description="Helical" evidence="9">
    <location>
        <begin position="12"/>
        <end position="28"/>
    </location>
</feature>
<reference evidence="10" key="1">
    <citation type="submission" date="2018-06" db="EMBL/GenBank/DDBJ databases">
        <authorList>
            <person name="Zhirakovskaya E."/>
        </authorList>
    </citation>
    <scope>NUCLEOTIDE SEQUENCE</scope>
</reference>
<feature type="transmembrane region" description="Helical" evidence="9">
    <location>
        <begin position="310"/>
        <end position="329"/>
    </location>
</feature>
<dbReference type="GO" id="GO:0048472">
    <property type="term" value="F:threonine-phosphate decarboxylase activity"/>
    <property type="evidence" value="ECO:0007669"/>
    <property type="project" value="InterPro"/>
</dbReference>
<dbReference type="PANTHER" id="PTHR34308">
    <property type="entry name" value="COBALAMIN BIOSYNTHESIS PROTEIN CBIB"/>
    <property type="match status" value="1"/>
</dbReference>
<comment type="subcellular location">
    <subcellularLocation>
        <location evidence="1">Cell membrane</location>
        <topology evidence="1">Multi-pass membrane protein</topology>
    </subcellularLocation>
</comment>
<keyword evidence="4" id="KW-1003">Cell membrane</keyword>
<keyword evidence="8 9" id="KW-0472">Membrane</keyword>
<comment type="pathway">
    <text evidence="2">Cofactor biosynthesis; adenosylcobalamin biosynthesis.</text>
</comment>
<dbReference type="GO" id="GO:0005886">
    <property type="term" value="C:plasma membrane"/>
    <property type="evidence" value="ECO:0007669"/>
    <property type="project" value="UniProtKB-SubCell"/>
</dbReference>
<evidence type="ECO:0000256" key="6">
    <source>
        <dbReference type="ARBA" id="ARBA00022692"/>
    </source>
</evidence>
<dbReference type="UniPathway" id="UPA00148"/>
<dbReference type="PANTHER" id="PTHR34308:SF1">
    <property type="entry name" value="COBALAMIN BIOSYNTHESIS PROTEIN CBIB"/>
    <property type="match status" value="1"/>
</dbReference>
<dbReference type="EC" id="6.3.1.10" evidence="10"/>
<feature type="transmembrane region" description="Helical" evidence="9">
    <location>
        <begin position="169"/>
        <end position="190"/>
    </location>
</feature>
<evidence type="ECO:0000256" key="5">
    <source>
        <dbReference type="ARBA" id="ARBA00022573"/>
    </source>
</evidence>
<evidence type="ECO:0000313" key="10">
    <source>
        <dbReference type="EMBL" id="VAV92011.1"/>
    </source>
</evidence>
<sequence length="330" mass="36550">MSMIPLPTFDLAHTFLVAFLALAIERVIGYPQWLHKRFGHPVEWYGSLLSRFDQRLNTPDQSPGWNRLKGVFTMLALIALVLLISVPFAGILQSLEYSALFEALFAVPLLAQKELKRFVRRVADALDSSTLEARQALSHIVGRDTSTLERSDISRAAIESLAENTSDGIVAPAFWLAVFGLPGIAVYKVINTADSMIGYKSEKYLTFGWAAARLDDLVNLIGARLTGLLFAGAASLTNPVATSRALATIWHDAKKHTSPNAGWPEAAVAGVLDIRLGGPRNYNGQLVDLPWMGDGRKELNADDIRKALRLYNQALVLFMIIIFFFWLFVY</sequence>
<proteinExistence type="inferred from homology"/>
<dbReference type="NCBIfam" id="TIGR00380">
    <property type="entry name" value="cobal_cbiB"/>
    <property type="match status" value="1"/>
</dbReference>
<dbReference type="Pfam" id="PF03186">
    <property type="entry name" value="CobD_Cbib"/>
    <property type="match status" value="1"/>
</dbReference>
<comment type="similarity">
    <text evidence="3">Belongs to the CobD/CbiB family.</text>
</comment>
<evidence type="ECO:0000256" key="9">
    <source>
        <dbReference type="SAM" id="Phobius"/>
    </source>
</evidence>
<evidence type="ECO:0000256" key="3">
    <source>
        <dbReference type="ARBA" id="ARBA00006263"/>
    </source>
</evidence>
<evidence type="ECO:0000256" key="7">
    <source>
        <dbReference type="ARBA" id="ARBA00022989"/>
    </source>
</evidence>
<keyword evidence="10" id="KW-0436">Ligase</keyword>
<dbReference type="EMBL" id="UOEC01000094">
    <property type="protein sequence ID" value="VAV92011.1"/>
    <property type="molecule type" value="Genomic_DNA"/>
</dbReference>
<dbReference type="InterPro" id="IPR004485">
    <property type="entry name" value="Cobalamin_biosynth_CobD/CbiB"/>
</dbReference>
<name>A0A3B0RKG2_9ZZZZ</name>
<evidence type="ECO:0000256" key="1">
    <source>
        <dbReference type="ARBA" id="ARBA00004651"/>
    </source>
</evidence>
<gene>
    <name evidence="10" type="ORF">MNBD_ALPHA08-1236</name>
</gene>
<accession>A0A3B0RKG2</accession>
<evidence type="ECO:0000256" key="2">
    <source>
        <dbReference type="ARBA" id="ARBA00004953"/>
    </source>
</evidence>
<dbReference type="GO" id="GO:0043757">
    <property type="term" value="F:adenosylcobinamide-phosphate synthase activity"/>
    <property type="evidence" value="ECO:0007669"/>
    <property type="project" value="UniProtKB-EC"/>
</dbReference>
<keyword evidence="5" id="KW-0169">Cobalamin biosynthesis</keyword>
<keyword evidence="7 9" id="KW-1133">Transmembrane helix</keyword>
<feature type="transmembrane region" description="Helical" evidence="9">
    <location>
        <begin position="71"/>
        <end position="92"/>
    </location>
</feature>
<evidence type="ECO:0000256" key="4">
    <source>
        <dbReference type="ARBA" id="ARBA00022475"/>
    </source>
</evidence>
<dbReference type="HAMAP" id="MF_00024">
    <property type="entry name" value="CobD_CbiB"/>
    <property type="match status" value="1"/>
</dbReference>
<evidence type="ECO:0000256" key="8">
    <source>
        <dbReference type="ARBA" id="ARBA00023136"/>
    </source>
</evidence>
<organism evidence="10">
    <name type="scientific">hydrothermal vent metagenome</name>
    <dbReference type="NCBI Taxonomy" id="652676"/>
    <lineage>
        <taxon>unclassified sequences</taxon>
        <taxon>metagenomes</taxon>
        <taxon>ecological metagenomes</taxon>
    </lineage>
</organism>